<keyword evidence="4" id="KW-0175">Coiled coil</keyword>
<name>A0A822WY62_9ENTR</name>
<evidence type="ECO:0000256" key="7">
    <source>
        <dbReference type="RuleBase" id="RU362066"/>
    </source>
</evidence>
<feature type="domain" description="Flagellar hook-associated protein 2 N-terminal" evidence="8">
    <location>
        <begin position="13"/>
        <end position="108"/>
    </location>
</feature>
<dbReference type="PANTHER" id="PTHR30288">
    <property type="entry name" value="FLAGELLAR CAP/ASSEMBLY PROTEIN FLID"/>
    <property type="match status" value="1"/>
</dbReference>
<keyword evidence="10" id="KW-0282">Flagellum</keyword>
<dbReference type="InterPro" id="IPR010809">
    <property type="entry name" value="FliD_C"/>
</dbReference>
<evidence type="ECO:0000259" key="8">
    <source>
        <dbReference type="Pfam" id="PF02465"/>
    </source>
</evidence>
<keyword evidence="10" id="KW-0966">Cell projection</keyword>
<comment type="subcellular location">
    <subcellularLocation>
        <location evidence="7">Secreted</location>
    </subcellularLocation>
    <subcellularLocation>
        <location evidence="7">Bacterial flagellum</location>
    </subcellularLocation>
</comment>
<evidence type="ECO:0000256" key="1">
    <source>
        <dbReference type="ARBA" id="ARBA00009764"/>
    </source>
</evidence>
<dbReference type="Proteomes" id="UP000076063">
    <property type="component" value="Unassembled WGS sequence"/>
</dbReference>
<evidence type="ECO:0000256" key="4">
    <source>
        <dbReference type="ARBA" id="ARBA00023054"/>
    </source>
</evidence>
<accession>A0A822WY62</accession>
<reference evidence="10 11" key="1">
    <citation type="submission" date="2016-03" db="EMBL/GenBank/DDBJ databases">
        <authorList>
            <consortium name="Pathogen Informatics"/>
        </authorList>
    </citation>
    <scope>NUCLEOTIDE SEQUENCE [LARGE SCALE GENOMIC DNA]</scope>
    <source>
        <strain evidence="11">e1527</strain>
    </source>
</reference>
<evidence type="ECO:0000256" key="2">
    <source>
        <dbReference type="ARBA" id="ARBA00011255"/>
    </source>
</evidence>
<comment type="caution">
    <text evidence="10">The sequence shown here is derived from an EMBL/GenBank/DDBJ whole genome shotgun (WGS) entry which is preliminary data.</text>
</comment>
<keyword evidence="7" id="KW-0964">Secreted</keyword>
<evidence type="ECO:0000256" key="6">
    <source>
        <dbReference type="ARBA" id="ARBA00025175"/>
    </source>
</evidence>
<organism evidence="10 11">
    <name type="scientific">Enterobacter bugandensis</name>
    <dbReference type="NCBI Taxonomy" id="881260"/>
    <lineage>
        <taxon>Bacteria</taxon>
        <taxon>Pseudomonadati</taxon>
        <taxon>Pseudomonadota</taxon>
        <taxon>Gammaproteobacteria</taxon>
        <taxon>Enterobacterales</taxon>
        <taxon>Enterobacteriaceae</taxon>
        <taxon>Enterobacter</taxon>
    </lineage>
</organism>
<dbReference type="GO" id="GO:0009424">
    <property type="term" value="C:bacterial-type flagellum hook"/>
    <property type="evidence" value="ECO:0007669"/>
    <property type="project" value="UniProtKB-UniRule"/>
</dbReference>
<protein>
    <recommendedName>
        <fullName evidence="3 7">Flagellar hook-associated protein 2</fullName>
        <shortName evidence="7">HAP2</shortName>
    </recommendedName>
    <alternativeName>
        <fullName evidence="7">Flagellar cap protein</fullName>
    </alternativeName>
</protein>
<dbReference type="GO" id="GO:0009421">
    <property type="term" value="C:bacterial-type flagellum filament cap"/>
    <property type="evidence" value="ECO:0007669"/>
    <property type="project" value="InterPro"/>
</dbReference>
<comment type="function">
    <text evidence="6">Required for the morphogenesis and for the elongation of the flagellar filament by facilitating polymerization of the flagellin monomers at the tip of growing filament. Forms a capping structure, which prevents flagellin subunits (transported through the central channel of the flagellum) from leaking out without polymerization at the distal end.</text>
</comment>
<dbReference type="GO" id="GO:0007155">
    <property type="term" value="P:cell adhesion"/>
    <property type="evidence" value="ECO:0007669"/>
    <property type="project" value="InterPro"/>
</dbReference>
<comment type="similarity">
    <text evidence="1 7">Belongs to the FliD family.</text>
</comment>
<feature type="domain" description="Flagellar hook-associated protein 2 C-terminal" evidence="9">
    <location>
        <begin position="227"/>
        <end position="464"/>
    </location>
</feature>
<dbReference type="AlphaFoldDB" id="A0A822WY62"/>
<dbReference type="Pfam" id="PF07195">
    <property type="entry name" value="FliD_C"/>
    <property type="match status" value="1"/>
</dbReference>
<keyword evidence="5 7" id="KW-0975">Bacterial flagellum</keyword>
<evidence type="ECO:0000313" key="10">
    <source>
        <dbReference type="EMBL" id="CZX54104.1"/>
    </source>
</evidence>
<keyword evidence="10" id="KW-0969">Cilium</keyword>
<gene>
    <name evidence="10" type="primary">fliD</name>
    <name evidence="10" type="ORF">SAMEA2273372_02122</name>
</gene>
<evidence type="ECO:0000256" key="5">
    <source>
        <dbReference type="ARBA" id="ARBA00023143"/>
    </source>
</evidence>
<dbReference type="GO" id="GO:0005576">
    <property type="term" value="C:extracellular region"/>
    <property type="evidence" value="ECO:0007669"/>
    <property type="project" value="UniProtKB-SubCell"/>
</dbReference>
<evidence type="ECO:0000259" key="9">
    <source>
        <dbReference type="Pfam" id="PF07195"/>
    </source>
</evidence>
<dbReference type="EMBL" id="FJZI01000004">
    <property type="protein sequence ID" value="CZX54104.1"/>
    <property type="molecule type" value="Genomic_DNA"/>
</dbReference>
<proteinExistence type="inferred from homology"/>
<sequence length="478" mass="49656">MASATISSLGVGSGLDLQTLYTNLETAEKTKLTTITNQQTSYNAQLSAFSKLQSAMQTLNTATAALSKTDTWNATAVGSTNTSFTATTATGATVGSYTVQVKSLAKAQVLTTASQASATSQLGATTGGTRTITIAQAGSTTPLTVTLGDSDTSLNGIASAINKANGNVTATVIKAKDGDYTLMLTSKTSGTANDMTVSVSGDSTLQNIIGYDSSTHTGVMNQQTASKNSQVIINDITIERSTNTITDALPGITLSLKNESTSSENLDITRAADTTQKAITDWVTAYNALQSTITSVTKYIKVDAGESQSANNGALIGDSTVRSVQSQLRGLLTEVQSGSYAILAQLGVTQDTATGADGSLGNLKIDSTKLSKALTDNPEAVQEYFAGDGKATGLATQMGTMLTNMLSTTAGKEGIIKNATDGINTTLKTLDQRYDAMEANIEATMARYKAQFTNLDTLMSKMNNTSTYLKQQFSSSSS</sequence>
<evidence type="ECO:0000313" key="11">
    <source>
        <dbReference type="Proteomes" id="UP000076063"/>
    </source>
</evidence>
<dbReference type="RefSeq" id="WP_049000130.1">
    <property type="nucleotide sequence ID" value="NZ_AP022508.1"/>
</dbReference>
<evidence type="ECO:0000256" key="3">
    <source>
        <dbReference type="ARBA" id="ARBA00016246"/>
    </source>
</evidence>
<comment type="function">
    <text evidence="7">Required for morphogenesis and for the elongation of the flagellar filament by facilitating polymerization of the flagellin monomers at the tip of growing filament. Forms a capping structure, which prevents flagellin subunits (transported through the central channel of the flagellum) from leaking out without polymerization at the distal end.</text>
</comment>
<dbReference type="InterPro" id="IPR040026">
    <property type="entry name" value="FliD"/>
</dbReference>
<dbReference type="Pfam" id="PF02465">
    <property type="entry name" value="FliD_N"/>
    <property type="match status" value="1"/>
</dbReference>
<dbReference type="NCBIfam" id="NF005955">
    <property type="entry name" value="PRK08032.1"/>
    <property type="match status" value="1"/>
</dbReference>
<dbReference type="GO" id="GO:0071973">
    <property type="term" value="P:bacterial-type flagellum-dependent cell motility"/>
    <property type="evidence" value="ECO:0007669"/>
    <property type="project" value="TreeGrafter"/>
</dbReference>
<comment type="subunit">
    <text evidence="2 7">Homopentamer.</text>
</comment>
<dbReference type="PANTHER" id="PTHR30288:SF0">
    <property type="entry name" value="FLAGELLAR HOOK-ASSOCIATED PROTEIN 2"/>
    <property type="match status" value="1"/>
</dbReference>
<dbReference type="InterPro" id="IPR003481">
    <property type="entry name" value="FliD_N"/>
</dbReference>